<keyword evidence="13" id="KW-1185">Reference proteome</keyword>
<keyword evidence="6" id="KW-0378">Hydrolase</keyword>
<feature type="domain" description="Peptidase M43 pregnancy-associated plasma-A" evidence="11">
    <location>
        <begin position="179"/>
        <end position="268"/>
    </location>
</feature>
<comment type="similarity">
    <text evidence="2">Belongs to the peptidase M43B family.</text>
</comment>
<evidence type="ECO:0000256" key="3">
    <source>
        <dbReference type="ARBA" id="ARBA00022670"/>
    </source>
</evidence>
<evidence type="ECO:0000313" key="12">
    <source>
        <dbReference type="EMBL" id="KAH6869756.1"/>
    </source>
</evidence>
<evidence type="ECO:0000259" key="11">
    <source>
        <dbReference type="Pfam" id="PF05572"/>
    </source>
</evidence>
<feature type="signal peptide" evidence="10">
    <location>
        <begin position="1"/>
        <end position="19"/>
    </location>
</feature>
<evidence type="ECO:0000256" key="2">
    <source>
        <dbReference type="ARBA" id="ARBA00008721"/>
    </source>
</evidence>
<protein>
    <submittedName>
        <fullName evidence="12">Extracellular metalloprotease</fullName>
    </submittedName>
</protein>
<dbReference type="GO" id="GO:0046872">
    <property type="term" value="F:metal ion binding"/>
    <property type="evidence" value="ECO:0007669"/>
    <property type="project" value="UniProtKB-KW"/>
</dbReference>
<evidence type="ECO:0000256" key="7">
    <source>
        <dbReference type="ARBA" id="ARBA00022833"/>
    </source>
</evidence>
<dbReference type="InterPro" id="IPR008754">
    <property type="entry name" value="Peptidase_M43"/>
</dbReference>
<dbReference type="CDD" id="cd04275">
    <property type="entry name" value="ZnMc_pappalysin_like"/>
    <property type="match status" value="1"/>
</dbReference>
<accession>A0A9P9AHZ9</accession>
<dbReference type="Proteomes" id="UP000777438">
    <property type="component" value="Unassembled WGS sequence"/>
</dbReference>
<dbReference type="Pfam" id="PF05572">
    <property type="entry name" value="Peptidase_M43"/>
    <property type="match status" value="1"/>
</dbReference>
<dbReference type="OrthoDB" id="536211at2759"/>
<reference evidence="12 13" key="1">
    <citation type="journal article" date="2021" name="Nat. Commun.">
        <title>Genetic determinants of endophytism in the Arabidopsis root mycobiome.</title>
        <authorList>
            <person name="Mesny F."/>
            <person name="Miyauchi S."/>
            <person name="Thiergart T."/>
            <person name="Pickel B."/>
            <person name="Atanasova L."/>
            <person name="Karlsson M."/>
            <person name="Huettel B."/>
            <person name="Barry K.W."/>
            <person name="Haridas S."/>
            <person name="Chen C."/>
            <person name="Bauer D."/>
            <person name="Andreopoulos W."/>
            <person name="Pangilinan J."/>
            <person name="LaButti K."/>
            <person name="Riley R."/>
            <person name="Lipzen A."/>
            <person name="Clum A."/>
            <person name="Drula E."/>
            <person name="Henrissat B."/>
            <person name="Kohler A."/>
            <person name="Grigoriev I.V."/>
            <person name="Martin F.M."/>
            <person name="Hacquard S."/>
        </authorList>
    </citation>
    <scope>NUCLEOTIDE SEQUENCE [LARGE SCALE GENOMIC DNA]</scope>
    <source>
        <strain evidence="12 13">MPI-CAGE-CH-0241</strain>
    </source>
</reference>
<proteinExistence type="inferred from homology"/>
<dbReference type="GO" id="GO:0006508">
    <property type="term" value="P:proteolysis"/>
    <property type="evidence" value="ECO:0007669"/>
    <property type="project" value="UniProtKB-KW"/>
</dbReference>
<keyword evidence="8 12" id="KW-0482">Metalloprotease</keyword>
<comment type="caution">
    <text evidence="12">The sequence shown here is derived from an EMBL/GenBank/DDBJ whole genome shotgun (WGS) entry which is preliminary data.</text>
</comment>
<dbReference type="Gene3D" id="3.40.390.10">
    <property type="entry name" value="Collagenase (Catalytic Domain)"/>
    <property type="match status" value="1"/>
</dbReference>
<evidence type="ECO:0000313" key="13">
    <source>
        <dbReference type="Proteomes" id="UP000777438"/>
    </source>
</evidence>
<dbReference type="InterPro" id="IPR024079">
    <property type="entry name" value="MetalloPept_cat_dom_sf"/>
</dbReference>
<evidence type="ECO:0000256" key="6">
    <source>
        <dbReference type="ARBA" id="ARBA00022801"/>
    </source>
</evidence>
<sequence>MLFKFSFFTALLAASGALGRRTCGTPPPTDEQNEVAESFMRQESHARSLGLSTRATTSFTVKVYWHVLATSNSVSGGYLTQATLNSQLAVLNKAYAPHSISFVQAGADWTINSNYANDRSELAMKKALRKGTYADLNVYFLPGTRYLGYAYFPQAVTSGSNAFYLDGVVILSTTVPGGSSTGYNLGHTATHEVGHWLGLYHTFEGYSCSGSGDYVSDTPTESEEAYGCEIGRDTCPSSAGTDPVTNYMDYSDDDCFTGFTDGQEDRLYSYWDQFRASYQ</sequence>
<dbReference type="AlphaFoldDB" id="A0A9P9AHZ9"/>
<dbReference type="GO" id="GO:0008237">
    <property type="term" value="F:metallopeptidase activity"/>
    <property type="evidence" value="ECO:0007669"/>
    <property type="project" value="UniProtKB-KW"/>
</dbReference>
<evidence type="ECO:0000256" key="1">
    <source>
        <dbReference type="ARBA" id="ARBA00003174"/>
    </source>
</evidence>
<keyword evidence="3" id="KW-0645">Protease</keyword>
<keyword evidence="5 10" id="KW-0732">Signal</keyword>
<evidence type="ECO:0000256" key="5">
    <source>
        <dbReference type="ARBA" id="ARBA00022729"/>
    </source>
</evidence>
<comment type="function">
    <text evidence="1">Secreted metalloproteinase that allows assimilation of proteinaceous substrates.</text>
</comment>
<keyword evidence="7" id="KW-0862">Zinc</keyword>
<evidence type="ECO:0000256" key="4">
    <source>
        <dbReference type="ARBA" id="ARBA00022723"/>
    </source>
</evidence>
<evidence type="ECO:0000256" key="10">
    <source>
        <dbReference type="SAM" id="SignalP"/>
    </source>
</evidence>
<evidence type="ECO:0000256" key="9">
    <source>
        <dbReference type="ARBA" id="ARBA00023157"/>
    </source>
</evidence>
<name>A0A9P9AHZ9_9HYPO</name>
<evidence type="ECO:0000256" key="8">
    <source>
        <dbReference type="ARBA" id="ARBA00023049"/>
    </source>
</evidence>
<dbReference type="EMBL" id="JAGPYM010000066">
    <property type="protein sequence ID" value="KAH6869756.1"/>
    <property type="molecule type" value="Genomic_DNA"/>
</dbReference>
<keyword evidence="9" id="KW-1015">Disulfide bond</keyword>
<feature type="chain" id="PRO_5040382107" evidence="10">
    <location>
        <begin position="20"/>
        <end position="279"/>
    </location>
</feature>
<dbReference type="SUPFAM" id="SSF55486">
    <property type="entry name" value="Metalloproteases ('zincins'), catalytic domain"/>
    <property type="match status" value="1"/>
</dbReference>
<organism evidence="12 13">
    <name type="scientific">Thelonectria olida</name>
    <dbReference type="NCBI Taxonomy" id="1576542"/>
    <lineage>
        <taxon>Eukaryota</taxon>
        <taxon>Fungi</taxon>
        <taxon>Dikarya</taxon>
        <taxon>Ascomycota</taxon>
        <taxon>Pezizomycotina</taxon>
        <taxon>Sordariomycetes</taxon>
        <taxon>Hypocreomycetidae</taxon>
        <taxon>Hypocreales</taxon>
        <taxon>Nectriaceae</taxon>
        <taxon>Thelonectria</taxon>
    </lineage>
</organism>
<keyword evidence="4" id="KW-0479">Metal-binding</keyword>
<dbReference type="PANTHER" id="PTHR47466:SF1">
    <property type="entry name" value="METALLOPROTEASE MEP1 (AFU_ORTHOLOGUE AFUA_1G07730)-RELATED"/>
    <property type="match status" value="1"/>
</dbReference>
<dbReference type="PANTHER" id="PTHR47466">
    <property type="match status" value="1"/>
</dbReference>
<gene>
    <name evidence="12" type="ORF">B0T10DRAFT_418072</name>
</gene>